<reference evidence="3" key="1">
    <citation type="journal article" date="2023" name="G3 (Bethesda)">
        <title>Whole genome assemblies of Zophobas morio and Tenebrio molitor.</title>
        <authorList>
            <person name="Kaur S."/>
            <person name="Stinson S.A."/>
            <person name="diCenzo G.C."/>
        </authorList>
    </citation>
    <scope>NUCLEOTIDE SEQUENCE</scope>
    <source>
        <strain evidence="3">QUZm001</strain>
    </source>
</reference>
<keyword evidence="4" id="KW-1185">Reference proteome</keyword>
<evidence type="ECO:0000313" key="3">
    <source>
        <dbReference type="EMBL" id="KAJ3639820.1"/>
    </source>
</evidence>
<evidence type="ECO:0000259" key="2">
    <source>
        <dbReference type="PROSITE" id="PS00028"/>
    </source>
</evidence>
<sequence>MESFKQNNCRLCHKTFCCEKCRAHHEEDFHNVNPECELCIYGRTTIKEASVSLLSHIKSAHWPLHCVFCKKVFSSLDELVPHDKCPLKVEKMCGTPKTPVTPVADKEEPSPEITPFYKTTKNGTHQNGPTSIAMAASSTPLFHKEEINTKQKITPDNQSLNIHKSNLKLTGSSNLSDSKRSDRRVTFSETPSFSDCPKKPKCFSLPKQIEDKLEDEIEASADDSYASVEEEIFKTAPTSTKLEEKENINNELIAFDKSKIDRTLWESALTTVEFSGSNVADSFDRSNKINVSLQINVFNSDNGSSLNAKSPENAPLLNKPTNIWSSVTNIVKSVVSNISMTAQSSFTSASTKRPQPDELEAPTVKRMKLTELKCRRPIRAISPTYMIRLAKPQFVDKATQTDEIWI</sequence>
<dbReference type="InterPro" id="IPR013087">
    <property type="entry name" value="Znf_C2H2_type"/>
</dbReference>
<dbReference type="PROSITE" id="PS00028">
    <property type="entry name" value="ZINC_FINGER_C2H2_1"/>
    <property type="match status" value="1"/>
</dbReference>
<dbReference type="Proteomes" id="UP001168821">
    <property type="component" value="Unassembled WGS sequence"/>
</dbReference>
<comment type="caution">
    <text evidence="3">The sequence shown here is derived from an EMBL/GenBank/DDBJ whole genome shotgun (WGS) entry which is preliminary data.</text>
</comment>
<feature type="compositionally biased region" description="Basic and acidic residues" evidence="1">
    <location>
        <begin position="177"/>
        <end position="186"/>
    </location>
</feature>
<feature type="domain" description="C2H2-type" evidence="2">
    <location>
        <begin position="9"/>
        <end position="30"/>
    </location>
</feature>
<dbReference type="EMBL" id="JALNTZ010000010">
    <property type="protein sequence ID" value="KAJ3639820.1"/>
    <property type="molecule type" value="Genomic_DNA"/>
</dbReference>
<dbReference type="AlphaFoldDB" id="A0AA38HL11"/>
<feature type="compositionally biased region" description="Polar residues" evidence="1">
    <location>
        <begin position="150"/>
        <end position="176"/>
    </location>
</feature>
<protein>
    <recommendedName>
        <fullName evidence="2">C2H2-type domain-containing protein</fullName>
    </recommendedName>
</protein>
<name>A0AA38HL11_9CUCU</name>
<feature type="compositionally biased region" description="Polar residues" evidence="1">
    <location>
        <begin position="117"/>
        <end position="127"/>
    </location>
</feature>
<evidence type="ECO:0000256" key="1">
    <source>
        <dbReference type="SAM" id="MobiDB-lite"/>
    </source>
</evidence>
<feature type="region of interest" description="Disordered" evidence="1">
    <location>
        <begin position="99"/>
        <end position="127"/>
    </location>
</feature>
<evidence type="ECO:0000313" key="4">
    <source>
        <dbReference type="Proteomes" id="UP001168821"/>
    </source>
</evidence>
<organism evidence="3 4">
    <name type="scientific">Zophobas morio</name>
    <dbReference type="NCBI Taxonomy" id="2755281"/>
    <lineage>
        <taxon>Eukaryota</taxon>
        <taxon>Metazoa</taxon>
        <taxon>Ecdysozoa</taxon>
        <taxon>Arthropoda</taxon>
        <taxon>Hexapoda</taxon>
        <taxon>Insecta</taxon>
        <taxon>Pterygota</taxon>
        <taxon>Neoptera</taxon>
        <taxon>Endopterygota</taxon>
        <taxon>Coleoptera</taxon>
        <taxon>Polyphaga</taxon>
        <taxon>Cucujiformia</taxon>
        <taxon>Tenebrionidae</taxon>
        <taxon>Zophobas</taxon>
    </lineage>
</organism>
<gene>
    <name evidence="3" type="ORF">Zmor_003156</name>
</gene>
<feature type="region of interest" description="Disordered" evidence="1">
    <location>
        <begin position="150"/>
        <end position="194"/>
    </location>
</feature>
<proteinExistence type="predicted"/>
<accession>A0AA38HL11</accession>